<dbReference type="KEGG" id="dord:105993474"/>
<dbReference type="InterPro" id="IPR002190">
    <property type="entry name" value="MHD_dom"/>
</dbReference>
<dbReference type="GO" id="GO:0000122">
    <property type="term" value="P:negative regulation of transcription by RNA polymerase II"/>
    <property type="evidence" value="ECO:0007669"/>
    <property type="project" value="TreeGrafter"/>
</dbReference>
<dbReference type="PANTHER" id="PTHR11736:SF153">
    <property type="entry name" value="MELANOMA-ASSOCIATED ANTIGEN 10"/>
    <property type="match status" value="1"/>
</dbReference>
<feature type="domain" description="MAGE" evidence="1">
    <location>
        <begin position="90"/>
        <end position="289"/>
    </location>
</feature>
<dbReference type="SMART" id="SM01373">
    <property type="entry name" value="MAGE"/>
    <property type="match status" value="1"/>
</dbReference>
<reference evidence="3" key="1">
    <citation type="submission" date="2025-08" db="UniProtKB">
        <authorList>
            <consortium name="RefSeq"/>
        </authorList>
    </citation>
    <scope>IDENTIFICATION</scope>
    <source>
        <tissue evidence="3">Kidney</tissue>
    </source>
</reference>
<sequence>MPYTQRTLPSELERGLVAQSQATGRVWEQFPQDHEEISATSLLFGILVEVSVTLLLSELFGENNEDDQEPHNQERADVHPDDDEILQNALQKEALALVRYLLRQYNSCQPVTDVDMLSRITGGYRPHFPVILDKACICMQLLFGIDVKEVDTLFHTHVLVIAAGITYDGVLSHVQGMPKTGLLIIVLCIIFTEGGCATEEAIWQVLDKMEVYPDSEHVIFGIPRKLLMDDFVYEQYLEYHQVPGSDPIAYEFRWGPRAYAETTQRKVLEHWAKYSGIDPSSIPTLYEEALQEEQGANTNDSTLIKE</sequence>
<evidence type="ECO:0000313" key="2">
    <source>
        <dbReference type="Proteomes" id="UP000081671"/>
    </source>
</evidence>
<name>A0A1S3G067_DIPOR</name>
<dbReference type="FunFam" id="1.10.10.1210:FF:000001">
    <property type="entry name" value="melanoma-associated antigen D1"/>
    <property type="match status" value="1"/>
</dbReference>
<dbReference type="PANTHER" id="PTHR11736">
    <property type="entry name" value="MELANOMA-ASSOCIATED ANTIGEN MAGE ANTIGEN"/>
    <property type="match status" value="1"/>
</dbReference>
<accession>A0A1S3G067</accession>
<proteinExistence type="predicted"/>
<dbReference type="InterPro" id="IPR041898">
    <property type="entry name" value="MAGE_WH1"/>
</dbReference>
<evidence type="ECO:0000259" key="1">
    <source>
        <dbReference type="PROSITE" id="PS50838"/>
    </source>
</evidence>
<protein>
    <submittedName>
        <fullName evidence="3">Melanoma-associated antigen 8-like</fullName>
    </submittedName>
</protein>
<dbReference type="PROSITE" id="PS50838">
    <property type="entry name" value="MAGE"/>
    <property type="match status" value="1"/>
</dbReference>
<dbReference type="InParanoid" id="A0A1S3G067"/>
<dbReference type="Pfam" id="PF01454">
    <property type="entry name" value="MAGE"/>
    <property type="match status" value="1"/>
</dbReference>
<dbReference type="OrthoDB" id="205198at2759"/>
<dbReference type="AlphaFoldDB" id="A0A1S3G067"/>
<dbReference type="Gene3D" id="1.10.10.1200">
    <property type="entry name" value="MAGE homology domain, winged helix WH1 motif"/>
    <property type="match status" value="1"/>
</dbReference>
<dbReference type="Proteomes" id="UP000081671">
    <property type="component" value="Unplaced"/>
</dbReference>
<keyword evidence="2" id="KW-1185">Reference proteome</keyword>
<dbReference type="InterPro" id="IPR037445">
    <property type="entry name" value="MAGE"/>
</dbReference>
<dbReference type="InterPro" id="IPR041899">
    <property type="entry name" value="MAGE_WH2"/>
</dbReference>
<evidence type="ECO:0000313" key="3">
    <source>
        <dbReference type="RefSeq" id="XP_012882198.1"/>
    </source>
</evidence>
<dbReference type="GeneID" id="105993474"/>
<organism evidence="2 3">
    <name type="scientific">Dipodomys ordii</name>
    <name type="common">Ord's kangaroo rat</name>
    <dbReference type="NCBI Taxonomy" id="10020"/>
    <lineage>
        <taxon>Eukaryota</taxon>
        <taxon>Metazoa</taxon>
        <taxon>Chordata</taxon>
        <taxon>Craniata</taxon>
        <taxon>Vertebrata</taxon>
        <taxon>Euteleostomi</taxon>
        <taxon>Mammalia</taxon>
        <taxon>Eutheria</taxon>
        <taxon>Euarchontoglires</taxon>
        <taxon>Glires</taxon>
        <taxon>Rodentia</taxon>
        <taxon>Castorimorpha</taxon>
        <taxon>Heteromyidae</taxon>
        <taxon>Dipodomyinae</taxon>
        <taxon>Dipodomys</taxon>
    </lineage>
</organism>
<dbReference type="GO" id="GO:0005634">
    <property type="term" value="C:nucleus"/>
    <property type="evidence" value="ECO:0007669"/>
    <property type="project" value="TreeGrafter"/>
</dbReference>
<dbReference type="RefSeq" id="XP_012882198.1">
    <property type="nucleotide sequence ID" value="XM_013026744.1"/>
</dbReference>
<gene>
    <name evidence="3" type="primary">LOC105993474</name>
</gene>
<dbReference type="Gene3D" id="1.10.10.1210">
    <property type="entry name" value="MAGE homology domain, winged helix WH2 motif"/>
    <property type="match status" value="1"/>
</dbReference>